<feature type="compositionally biased region" description="Polar residues" evidence="1">
    <location>
        <begin position="270"/>
        <end position="282"/>
    </location>
</feature>
<feature type="compositionally biased region" description="Low complexity" evidence="1">
    <location>
        <begin position="283"/>
        <end position="298"/>
    </location>
</feature>
<feature type="region of interest" description="Disordered" evidence="1">
    <location>
        <begin position="1"/>
        <end position="26"/>
    </location>
</feature>
<feature type="region of interest" description="Disordered" evidence="1">
    <location>
        <begin position="265"/>
        <end position="320"/>
    </location>
</feature>
<evidence type="ECO:0000256" key="1">
    <source>
        <dbReference type="SAM" id="MobiDB-lite"/>
    </source>
</evidence>
<evidence type="ECO:0000313" key="2">
    <source>
        <dbReference type="EMBL" id="KAL1524412.1"/>
    </source>
</evidence>
<accession>A0AB34JU12</accession>
<gene>
    <name evidence="2" type="ORF">AB1Y20_019307</name>
</gene>
<reference evidence="2 3" key="1">
    <citation type="journal article" date="2024" name="Science">
        <title>Giant polyketide synthase enzymes in the biosynthesis of giant marine polyether toxins.</title>
        <authorList>
            <person name="Fallon T.R."/>
            <person name="Shende V.V."/>
            <person name="Wierzbicki I.H."/>
            <person name="Pendleton A.L."/>
            <person name="Watervoot N.F."/>
            <person name="Auber R.P."/>
            <person name="Gonzalez D.J."/>
            <person name="Wisecaver J.H."/>
            <person name="Moore B.S."/>
        </authorList>
    </citation>
    <scope>NUCLEOTIDE SEQUENCE [LARGE SCALE GENOMIC DNA]</scope>
    <source>
        <strain evidence="2 3">12B1</strain>
    </source>
</reference>
<proteinExistence type="predicted"/>
<sequence length="320" mass="35075">MPVRMAYNSKVQPARKPSSAFAEQRSLSPGERVIWGAFAHQDGHPSMARCDSNLSSPSSREWETSAGPEASYSFPLYERQPPGGRSSVVFGDEAPHGFQWETLPEAHRTAGSNPSRGAHGKALPLHCSPADAPTEGFKLPYRDPYHLRQLRHDNLWAPEWEMPGAKLSYRTSASAIGLKQEPDGRMPAGRRTQEAPRAFPDVIGLSEMEIELDQVSVQHADGVDEPSSGRLAVLSLNGGPLLMNAAHEAREAIRWAHHRGHMRDILDNGDTWSPRTTSSEIGSPSKNSRKSSSSWQTSPLHRAAAGIRSPSDEHGSSKDW</sequence>
<keyword evidence="3" id="KW-1185">Reference proteome</keyword>
<dbReference type="Proteomes" id="UP001515480">
    <property type="component" value="Unassembled WGS sequence"/>
</dbReference>
<feature type="region of interest" description="Disordered" evidence="1">
    <location>
        <begin position="44"/>
        <end position="67"/>
    </location>
</feature>
<feature type="region of interest" description="Disordered" evidence="1">
    <location>
        <begin position="107"/>
        <end position="129"/>
    </location>
</feature>
<comment type="caution">
    <text evidence="2">The sequence shown here is derived from an EMBL/GenBank/DDBJ whole genome shotgun (WGS) entry which is preliminary data.</text>
</comment>
<evidence type="ECO:0000313" key="3">
    <source>
        <dbReference type="Proteomes" id="UP001515480"/>
    </source>
</evidence>
<protein>
    <submittedName>
        <fullName evidence="2">Uncharacterized protein</fullName>
    </submittedName>
</protein>
<feature type="compositionally biased region" description="Basic and acidic residues" evidence="1">
    <location>
        <begin position="310"/>
        <end position="320"/>
    </location>
</feature>
<organism evidence="2 3">
    <name type="scientific">Prymnesium parvum</name>
    <name type="common">Toxic golden alga</name>
    <dbReference type="NCBI Taxonomy" id="97485"/>
    <lineage>
        <taxon>Eukaryota</taxon>
        <taxon>Haptista</taxon>
        <taxon>Haptophyta</taxon>
        <taxon>Prymnesiophyceae</taxon>
        <taxon>Prymnesiales</taxon>
        <taxon>Prymnesiaceae</taxon>
        <taxon>Prymnesium</taxon>
    </lineage>
</organism>
<name>A0AB34JU12_PRYPA</name>
<dbReference type="AlphaFoldDB" id="A0AB34JU12"/>
<dbReference type="EMBL" id="JBGBPQ010000005">
    <property type="protein sequence ID" value="KAL1524412.1"/>
    <property type="molecule type" value="Genomic_DNA"/>
</dbReference>